<protein>
    <recommendedName>
        <fullName evidence="3">Apea-like HEPN domain-containing protein</fullName>
    </recommendedName>
</protein>
<evidence type="ECO:0008006" key="3">
    <source>
        <dbReference type="Google" id="ProtNLM"/>
    </source>
</evidence>
<evidence type="ECO:0000313" key="1">
    <source>
        <dbReference type="EMBL" id="MFC5196614.1"/>
    </source>
</evidence>
<organism evidence="1 2">
    <name type="scientific">Bizionia hallyeonensis</name>
    <dbReference type="NCBI Taxonomy" id="1123757"/>
    <lineage>
        <taxon>Bacteria</taxon>
        <taxon>Pseudomonadati</taxon>
        <taxon>Bacteroidota</taxon>
        <taxon>Flavobacteriia</taxon>
        <taxon>Flavobacteriales</taxon>
        <taxon>Flavobacteriaceae</taxon>
        <taxon>Bizionia</taxon>
    </lineage>
</organism>
<gene>
    <name evidence="1" type="ORF">ACFPH8_14825</name>
</gene>
<sequence>MRKFIDPKGNYIFFIPNEWGYRNGMYEAKENDPDSFELYEKSVGCFQITCKSKTIGEIPNLIQTHKLKTQAVGTNNLEFSEKYVSSEKFDVYFWMAVVDDKFLMCKYIYDSDKKESKKVKTEIDKAKACLKTILVIEEQHKVEILASERFTKFMNSLVASIDLKNRAYKNGSSIELVVLLANQIDALLRLALILKKQIDNSTDEIDTTLIFQKETDRPIMEKKVYKMALDEGLITQPIHDKLFELYNQRNKVIHRYIITDLLTKDVMKVVYDYTIMEEKVGEVVKEYEQKQFQLKIGIYGTDIPPDHPIDEETKQKVIGAIKEKHADNRMNKDITFE</sequence>
<evidence type="ECO:0000313" key="2">
    <source>
        <dbReference type="Proteomes" id="UP001596162"/>
    </source>
</evidence>
<dbReference type="Gene3D" id="3.40.1000.10">
    <property type="entry name" value="Mog1/PsbP, alpha/beta/alpha sandwich"/>
    <property type="match status" value="1"/>
</dbReference>
<dbReference type="RefSeq" id="WP_376862219.1">
    <property type="nucleotide sequence ID" value="NZ_JBHSLA010000010.1"/>
</dbReference>
<reference evidence="2" key="1">
    <citation type="journal article" date="2019" name="Int. J. Syst. Evol. Microbiol.">
        <title>The Global Catalogue of Microorganisms (GCM) 10K type strain sequencing project: providing services to taxonomists for standard genome sequencing and annotation.</title>
        <authorList>
            <consortium name="The Broad Institute Genomics Platform"/>
            <consortium name="The Broad Institute Genome Sequencing Center for Infectious Disease"/>
            <person name="Wu L."/>
            <person name="Ma J."/>
        </authorList>
    </citation>
    <scope>NUCLEOTIDE SEQUENCE [LARGE SCALE GENOMIC DNA]</scope>
    <source>
        <strain evidence="2">JCM 17978</strain>
    </source>
</reference>
<comment type="caution">
    <text evidence="1">The sequence shown here is derived from an EMBL/GenBank/DDBJ whole genome shotgun (WGS) entry which is preliminary data.</text>
</comment>
<name>A0ABW0C8Q4_9FLAO</name>
<dbReference type="EMBL" id="JBHSLA010000010">
    <property type="protein sequence ID" value="MFC5196614.1"/>
    <property type="molecule type" value="Genomic_DNA"/>
</dbReference>
<keyword evidence="2" id="KW-1185">Reference proteome</keyword>
<proteinExistence type="predicted"/>
<accession>A0ABW0C8Q4</accession>
<dbReference type="Proteomes" id="UP001596162">
    <property type="component" value="Unassembled WGS sequence"/>
</dbReference>